<dbReference type="PANTHER" id="PTHR37984">
    <property type="entry name" value="PROTEIN CBG26694"/>
    <property type="match status" value="1"/>
</dbReference>
<name>W4G384_APHAT</name>
<dbReference type="InterPro" id="IPR000953">
    <property type="entry name" value="Chromo/chromo_shadow_dom"/>
</dbReference>
<dbReference type="OrthoDB" id="78677at2759"/>
<dbReference type="AlphaFoldDB" id="W4G384"/>
<proteinExistence type="predicted"/>
<evidence type="ECO:0000313" key="2">
    <source>
        <dbReference type="EMBL" id="ETV73403.1"/>
    </source>
</evidence>
<dbReference type="InterPro" id="IPR043128">
    <property type="entry name" value="Rev_trsase/Diguanyl_cyclase"/>
</dbReference>
<accession>W4G384</accession>
<dbReference type="InterPro" id="IPR050951">
    <property type="entry name" value="Retrovirus_Pol_polyprotein"/>
</dbReference>
<feature type="domain" description="Chromo" evidence="1">
    <location>
        <begin position="465"/>
        <end position="502"/>
    </location>
</feature>
<dbReference type="PROSITE" id="PS50013">
    <property type="entry name" value="CHROMO_2"/>
    <property type="match status" value="1"/>
</dbReference>
<dbReference type="RefSeq" id="XP_009837278.1">
    <property type="nucleotide sequence ID" value="XM_009838976.1"/>
</dbReference>
<dbReference type="VEuPathDB" id="FungiDB:H257_11898"/>
<dbReference type="InterPro" id="IPR023780">
    <property type="entry name" value="Chromo_domain"/>
</dbReference>
<dbReference type="SUPFAM" id="SSF56672">
    <property type="entry name" value="DNA/RNA polymerases"/>
    <property type="match status" value="1"/>
</dbReference>
<reference evidence="2" key="1">
    <citation type="submission" date="2013-12" db="EMBL/GenBank/DDBJ databases">
        <title>The Genome Sequence of Aphanomyces astaci APO3.</title>
        <authorList>
            <consortium name="The Broad Institute Genomics Platform"/>
            <person name="Russ C."/>
            <person name="Tyler B."/>
            <person name="van West P."/>
            <person name="Dieguez-Uribeondo J."/>
            <person name="Young S.K."/>
            <person name="Zeng Q."/>
            <person name="Gargeya S."/>
            <person name="Fitzgerald M."/>
            <person name="Abouelleil A."/>
            <person name="Alvarado L."/>
            <person name="Chapman S.B."/>
            <person name="Gainer-Dewar J."/>
            <person name="Goldberg J."/>
            <person name="Griggs A."/>
            <person name="Gujja S."/>
            <person name="Hansen M."/>
            <person name="Howarth C."/>
            <person name="Imamovic A."/>
            <person name="Ireland A."/>
            <person name="Larimer J."/>
            <person name="McCowan C."/>
            <person name="Murphy C."/>
            <person name="Pearson M."/>
            <person name="Poon T.W."/>
            <person name="Priest M."/>
            <person name="Roberts A."/>
            <person name="Saif S."/>
            <person name="Shea T."/>
            <person name="Sykes S."/>
            <person name="Wortman J."/>
            <person name="Nusbaum C."/>
            <person name="Birren B."/>
        </authorList>
    </citation>
    <scope>NUCLEOTIDE SEQUENCE [LARGE SCALE GENOMIC DNA]</scope>
    <source>
        <strain evidence="2">APO3</strain>
    </source>
</reference>
<dbReference type="PANTHER" id="PTHR37984:SF5">
    <property type="entry name" value="PROTEIN NYNRIN-LIKE"/>
    <property type="match status" value="1"/>
</dbReference>
<dbReference type="Gene3D" id="1.10.340.70">
    <property type="match status" value="1"/>
</dbReference>
<dbReference type="InterPro" id="IPR041588">
    <property type="entry name" value="Integrase_H2C2"/>
</dbReference>
<dbReference type="Pfam" id="PF17921">
    <property type="entry name" value="Integrase_H2C2"/>
    <property type="match status" value="1"/>
</dbReference>
<sequence>MFGELLFRGLLAWLDDLLGSAKTTDELLNLLDQVLSICAQFGLNLSPKKCHFFLREAEWCGKADKLQRWSLVMSTFPYTIECVSGDANVWGDLLRRWGSAPTDQPVANVRKLIHVVSPLQQVDFEWPTAATISDIQSSTMEGGGTPPNGVDWDDDSHFYVDPDGRIWIPDGAVDPQQRICVIAHQGASGHRRIAATTKSVSDKFVWKTLPTDVEAFVRACLHCLCIGGEMVPSPLGSALHAEKPNEFIHFDWLSMSMAKSGQKQVLVVKDDMSGFVQLFAAKSADAAATAKCPQPSAGGPAGRNCACDSVYRPASQDPLAGFVHPTSKEVYVADWLGTARQKHVTDLQVALEEMHRNVAVRSDKLRQQARGRHDRKSQVKFAGFSVGDFVLVGSVVNRPTKLALHWRGPCQVTRVITDHVMETQQLVPPYEVTVHHACRLKMYHEGGREVTEYLEAQIAFGDGRFHVERLHEARCVDDQHQVLVKWLGLDDEESSWEPAANLLDDIPVVFRKWAAANKEDPAVAALIKALDFP</sequence>
<organism evidence="2">
    <name type="scientific">Aphanomyces astaci</name>
    <name type="common">Crayfish plague agent</name>
    <dbReference type="NCBI Taxonomy" id="112090"/>
    <lineage>
        <taxon>Eukaryota</taxon>
        <taxon>Sar</taxon>
        <taxon>Stramenopiles</taxon>
        <taxon>Oomycota</taxon>
        <taxon>Saprolegniomycetes</taxon>
        <taxon>Saprolegniales</taxon>
        <taxon>Verrucalvaceae</taxon>
        <taxon>Aphanomyces</taxon>
    </lineage>
</organism>
<evidence type="ECO:0000259" key="1">
    <source>
        <dbReference type="PROSITE" id="PS50013"/>
    </source>
</evidence>
<dbReference type="Gene3D" id="2.40.50.40">
    <property type="match status" value="1"/>
</dbReference>
<dbReference type="InterPro" id="IPR016197">
    <property type="entry name" value="Chromo-like_dom_sf"/>
</dbReference>
<dbReference type="InterPro" id="IPR043502">
    <property type="entry name" value="DNA/RNA_pol_sf"/>
</dbReference>
<dbReference type="SUPFAM" id="SSF54160">
    <property type="entry name" value="Chromo domain-like"/>
    <property type="match status" value="1"/>
</dbReference>
<dbReference type="EMBL" id="KI913149">
    <property type="protein sequence ID" value="ETV73403.1"/>
    <property type="molecule type" value="Genomic_DNA"/>
</dbReference>
<dbReference type="Gene3D" id="3.30.70.270">
    <property type="match status" value="1"/>
</dbReference>
<dbReference type="GeneID" id="20813894"/>
<dbReference type="CDD" id="cd00024">
    <property type="entry name" value="CD_CSD"/>
    <property type="match status" value="1"/>
</dbReference>
<gene>
    <name evidence="2" type="ORF">H257_11898</name>
</gene>
<protein>
    <recommendedName>
        <fullName evidence="1">Chromo domain-containing protein</fullName>
    </recommendedName>
</protein>
<dbReference type="Pfam" id="PF00385">
    <property type="entry name" value="Chromo"/>
    <property type="match status" value="1"/>
</dbReference>